<name>Q8TQC4_METAC</name>
<feature type="transmembrane region" description="Helical" evidence="6">
    <location>
        <begin position="598"/>
        <end position="619"/>
    </location>
</feature>
<dbReference type="HOGENOM" id="CLU_395681_0_0_2"/>
<evidence type="ECO:0000256" key="3">
    <source>
        <dbReference type="ARBA" id="ARBA00022692"/>
    </source>
</evidence>
<dbReference type="EMBL" id="AE010299">
    <property type="protein sequence ID" value="AAM05034.1"/>
    <property type="molecule type" value="Genomic_DNA"/>
</dbReference>
<dbReference type="Gene3D" id="3.30.450.20">
    <property type="entry name" value="PAS domain"/>
    <property type="match status" value="2"/>
</dbReference>
<dbReference type="RefSeq" id="WP_011021631.1">
    <property type="nucleotide sequence ID" value="NC_003552.1"/>
</dbReference>
<evidence type="ECO:0000256" key="6">
    <source>
        <dbReference type="SAM" id="Phobius"/>
    </source>
</evidence>
<evidence type="ECO:0000313" key="8">
    <source>
        <dbReference type="EMBL" id="AAM05034.1"/>
    </source>
</evidence>
<keyword evidence="9" id="KW-1185">Reference proteome</keyword>
<dbReference type="InParanoid" id="Q8TQC4"/>
<feature type="transmembrane region" description="Helical" evidence="6">
    <location>
        <begin position="340"/>
        <end position="362"/>
    </location>
</feature>
<gene>
    <name evidence="8" type="ordered locus">MA_1624</name>
</gene>
<feature type="transmembrane region" description="Helical" evidence="6">
    <location>
        <begin position="310"/>
        <end position="333"/>
    </location>
</feature>
<dbReference type="OrthoDB" id="342253at2157"/>
<evidence type="ECO:0000256" key="1">
    <source>
        <dbReference type="ARBA" id="ARBA00004651"/>
    </source>
</evidence>
<keyword evidence="5 6" id="KW-0472">Membrane</keyword>
<dbReference type="GeneID" id="1473512"/>
<evidence type="ECO:0000313" key="9">
    <source>
        <dbReference type="Proteomes" id="UP000002487"/>
    </source>
</evidence>
<evidence type="ECO:0000256" key="5">
    <source>
        <dbReference type="ARBA" id="ARBA00023136"/>
    </source>
</evidence>
<dbReference type="Pfam" id="PF02743">
    <property type="entry name" value="dCache_1"/>
    <property type="match status" value="1"/>
</dbReference>
<feature type="transmembrane region" description="Helical" evidence="6">
    <location>
        <begin position="639"/>
        <end position="657"/>
    </location>
</feature>
<evidence type="ECO:0000259" key="7">
    <source>
        <dbReference type="Pfam" id="PF02743"/>
    </source>
</evidence>
<proteinExistence type="predicted"/>
<dbReference type="CDD" id="cd12913">
    <property type="entry name" value="PDC1_MCP_like"/>
    <property type="match status" value="1"/>
</dbReference>
<feature type="transmembrane region" description="Helical" evidence="6">
    <location>
        <begin position="677"/>
        <end position="695"/>
    </location>
</feature>
<sequence length="696" mass="78710">MASFNGCGRKAVCIALILCLLSFLLLVQAVYEYKSSKTDEIILEEAKEDAHNQAHFALKTIVEDLDSTRFLAEEISKDLSSGKLKDDFTLRERLLAEMENNSDIFSIGIAYSPAVNAGKLHSLYFKRNGSYVNYSAIQYNYTDNIEKAAWYNNPLKKGSGVWNSPYFGVAAETYLIEYSVPFYLTESGNRDEAAGVVAVSHSLEGIRGAVGGLDLGKTGYGFILSGEGLIISCPFQGYLCGNISELAKEYYDFDLISQNMAVGGYRVTNSRTGQSFWVFHEGIPSTDWTLGIVLPLEETLLEKKTEQKRAVIRIMFAAFAFLFSLFLLFISLYRHDHGGLWILVFIFSFLCILGMGFIWHLALNYSSLDGGNEDFVVFDMAEVETVLQHFSTDSKTSRIPTGVFLETMEFSGSNEIILTGYVWQNFSGLDVDVASPGFSFPESKETTIERAYVNENESVVGWRFKTALRQPFDYSRYPFNREYVWIRFWNNASEGNVLVPDFDSYDSLVPESLPGLEHSFVMEGWEPQKTFFSYRVNSYNTDFGVGDFTHSNVPELYFNIEIKGNFKDPFVSNLLSVIVISILLFAVLTITTRDEKKTLFSFSSSGVLSYCSSLFFVLIVAHASLRTRTAMHGIIYLEYFYFIMYMAILAVSLNSIVFGSNMDIRFINAKDNLYVKLLYWPVILGCLLLITLLNFY</sequence>
<organism evidence="8 9">
    <name type="scientific">Methanosarcina acetivorans (strain ATCC 35395 / DSM 2834 / JCM 12185 / C2A)</name>
    <dbReference type="NCBI Taxonomy" id="188937"/>
    <lineage>
        <taxon>Archaea</taxon>
        <taxon>Methanobacteriati</taxon>
        <taxon>Methanobacteriota</taxon>
        <taxon>Stenosarchaea group</taxon>
        <taxon>Methanomicrobia</taxon>
        <taxon>Methanosarcinales</taxon>
        <taxon>Methanosarcinaceae</taxon>
        <taxon>Methanosarcina</taxon>
    </lineage>
</organism>
<reference evidence="8 9" key="1">
    <citation type="journal article" date="2002" name="Genome Res.">
        <title>The genome of Methanosarcina acetivorans reveals extensive metabolic and physiological diversity.</title>
        <authorList>
            <person name="Galagan J.E."/>
            <person name="Nusbaum C."/>
            <person name="Roy A."/>
            <person name="Endrizzi M.G."/>
            <person name="Macdonald P."/>
            <person name="FitzHugh W."/>
            <person name="Calvo S."/>
            <person name="Engels R."/>
            <person name="Smirnov S."/>
            <person name="Atnoor D."/>
            <person name="Brown A."/>
            <person name="Allen N."/>
            <person name="Naylor J."/>
            <person name="Stange-Thomann N."/>
            <person name="DeArellano K."/>
            <person name="Johnson R."/>
            <person name="Linton L."/>
            <person name="McEwan P."/>
            <person name="McKernan K."/>
            <person name="Talamas J."/>
            <person name="Tirrell A."/>
            <person name="Ye W."/>
            <person name="Zimmer A."/>
            <person name="Barber R.D."/>
            <person name="Cann I."/>
            <person name="Graham D.E."/>
            <person name="Grahame D.A."/>
            <person name="Guss A."/>
            <person name="Hedderich R."/>
            <person name="Ingram-Smith C."/>
            <person name="Kuettner C.H."/>
            <person name="Krzycki J.A."/>
            <person name="Leigh J.A."/>
            <person name="Li W."/>
            <person name="Liu J."/>
            <person name="Mukhopadhyay B."/>
            <person name="Reeve J.N."/>
            <person name="Smith K."/>
            <person name="Springer T.A."/>
            <person name="Umayam L.A."/>
            <person name="White O."/>
            <person name="White R.H."/>
            <person name="de Macario E.C."/>
            <person name="Ferry J.G."/>
            <person name="Jarrell K.F."/>
            <person name="Jing H."/>
            <person name="Macario A.J.L."/>
            <person name="Paulsen I."/>
            <person name="Pritchett M."/>
            <person name="Sowers K.R."/>
            <person name="Swanson R.V."/>
            <person name="Zinder S.H."/>
            <person name="Lander E."/>
            <person name="Metcalf W.W."/>
            <person name="Birren B."/>
        </authorList>
    </citation>
    <scope>NUCLEOTIDE SEQUENCE [LARGE SCALE GENOMIC DNA]</scope>
    <source>
        <strain evidence="9">ATCC 35395 / DSM 2834 / JCM 12185 / C2A</strain>
    </source>
</reference>
<dbReference type="Proteomes" id="UP000002487">
    <property type="component" value="Chromosome"/>
</dbReference>
<comment type="subcellular location">
    <subcellularLocation>
        <location evidence="1">Cell membrane</location>
        <topology evidence="1">Multi-pass membrane protein</topology>
    </subcellularLocation>
</comment>
<dbReference type="InterPro" id="IPR033479">
    <property type="entry name" value="dCache_1"/>
</dbReference>
<evidence type="ECO:0000256" key="4">
    <source>
        <dbReference type="ARBA" id="ARBA00022989"/>
    </source>
</evidence>
<feature type="domain" description="Cache" evidence="7">
    <location>
        <begin position="45"/>
        <end position="292"/>
    </location>
</feature>
<dbReference type="AlphaFoldDB" id="Q8TQC4"/>
<dbReference type="EnsemblBacteria" id="AAM05034">
    <property type="protein sequence ID" value="AAM05034"/>
    <property type="gene ID" value="MA_1624"/>
</dbReference>
<dbReference type="GO" id="GO:0005886">
    <property type="term" value="C:plasma membrane"/>
    <property type="evidence" value="ECO:0007669"/>
    <property type="project" value="UniProtKB-SubCell"/>
</dbReference>
<dbReference type="KEGG" id="mac:MA_1624"/>
<dbReference type="CDD" id="cd12912">
    <property type="entry name" value="PDC2_MCP_like"/>
    <property type="match status" value="1"/>
</dbReference>
<keyword evidence="3 6" id="KW-0812">Transmembrane</keyword>
<keyword evidence="4 6" id="KW-1133">Transmembrane helix</keyword>
<evidence type="ECO:0000256" key="2">
    <source>
        <dbReference type="ARBA" id="ARBA00022475"/>
    </source>
</evidence>
<accession>Q8TQC4</accession>
<feature type="transmembrane region" description="Helical" evidence="6">
    <location>
        <begin position="570"/>
        <end position="591"/>
    </location>
</feature>
<keyword evidence="2" id="KW-1003">Cell membrane</keyword>
<protein>
    <recommendedName>
        <fullName evidence="7">Cache domain-containing protein</fullName>
    </recommendedName>
</protein>